<dbReference type="Pfam" id="PF00534">
    <property type="entry name" value="Glycos_transf_1"/>
    <property type="match status" value="1"/>
</dbReference>
<organism evidence="3 4">
    <name type="scientific">Streptomyces chartreusis NRRL 3882</name>
    <dbReference type="NCBI Taxonomy" id="1079985"/>
    <lineage>
        <taxon>Bacteria</taxon>
        <taxon>Bacillati</taxon>
        <taxon>Actinomycetota</taxon>
        <taxon>Actinomycetes</taxon>
        <taxon>Kitasatosporales</taxon>
        <taxon>Streptomycetaceae</taxon>
        <taxon>Streptomyces</taxon>
    </lineage>
</organism>
<sequence>MGKALVVTSIDGLATVECGIASVVHWFFEEIDAIVEKVPRLLRQDWSLYAISPRIDAACSDFSPRVHALVSSACAEHGGEFLWAEVDDPSSLRAVWSLGDPRRWERMCASVAGQVRALAERHDQVTVLAHGIMLAPLRDCLRDLDRVQIVFVPHTLGPVFQDQVVSDRAVFEKRGFDAMAEFAQDRIGCIGPYFEEILRTGYGRTSAQLAPFVNGIPAGSFRFPAEVPAARRREHLERAGVPLDKRLVFSWGRCAWQKGFDALIPAWSDFRERSSDDWHCVLLMPQEVSAPEYVALLDEQLAHVPSGSCTVIRRFDPLLPYYLLREEALEIVVFASRFEGAPLSLLETLRFGSPGLRIAWHDIPSLAQFLQGAGPTFRFGSLERADMVESLLRARDSEGVTLPESRVQSFADNTARGLRDVLRWWT</sequence>
<dbReference type="SUPFAM" id="SSF53756">
    <property type="entry name" value="UDP-Glycosyltransferase/glycogen phosphorylase"/>
    <property type="match status" value="1"/>
</dbReference>
<dbReference type="Gene3D" id="3.40.50.2000">
    <property type="entry name" value="Glycogen Phosphorylase B"/>
    <property type="match status" value="1"/>
</dbReference>
<dbReference type="GO" id="GO:0016757">
    <property type="term" value="F:glycosyltransferase activity"/>
    <property type="evidence" value="ECO:0007669"/>
    <property type="project" value="InterPro"/>
</dbReference>
<gene>
    <name evidence="3" type="ORF">SCNRRL3882_0874</name>
</gene>
<accession>A0A2N9B240</accession>
<feature type="domain" description="Glycosyl transferase family 1" evidence="2">
    <location>
        <begin position="233"/>
        <end position="354"/>
    </location>
</feature>
<dbReference type="OrthoDB" id="4286180at2"/>
<dbReference type="InterPro" id="IPR001296">
    <property type="entry name" value="Glyco_trans_1"/>
</dbReference>
<name>A0A2N9B240_STRCX</name>
<proteinExistence type="predicted"/>
<evidence type="ECO:0000313" key="3">
    <source>
        <dbReference type="EMBL" id="SOR77402.1"/>
    </source>
</evidence>
<dbReference type="AlphaFoldDB" id="A0A2N9B240"/>
<dbReference type="RefSeq" id="WP_010047279.1">
    <property type="nucleotide sequence ID" value="NZ_LT962942.1"/>
</dbReference>
<reference evidence="4" key="1">
    <citation type="submission" date="2017-11" db="EMBL/GenBank/DDBJ databases">
        <authorList>
            <person name="Wibberg D."/>
        </authorList>
    </citation>
    <scope>NUCLEOTIDE SEQUENCE [LARGE SCALE GENOMIC DNA]</scope>
</reference>
<evidence type="ECO:0000313" key="4">
    <source>
        <dbReference type="Proteomes" id="UP000235464"/>
    </source>
</evidence>
<dbReference type="Proteomes" id="UP000235464">
    <property type="component" value="Chromosome I"/>
</dbReference>
<protein>
    <submittedName>
        <fullName evidence="3">Glycosyl transferases group 1</fullName>
    </submittedName>
</protein>
<keyword evidence="4" id="KW-1185">Reference proteome</keyword>
<keyword evidence="1 3" id="KW-0808">Transferase</keyword>
<evidence type="ECO:0000259" key="2">
    <source>
        <dbReference type="Pfam" id="PF00534"/>
    </source>
</evidence>
<dbReference type="EMBL" id="LT963352">
    <property type="protein sequence ID" value="SOR77402.1"/>
    <property type="molecule type" value="Genomic_DNA"/>
</dbReference>
<evidence type="ECO:0000256" key="1">
    <source>
        <dbReference type="ARBA" id="ARBA00022679"/>
    </source>
</evidence>